<feature type="region of interest" description="Disordered" evidence="13">
    <location>
        <begin position="302"/>
        <end position="347"/>
    </location>
</feature>
<evidence type="ECO:0000256" key="13">
    <source>
        <dbReference type="SAM" id="MobiDB-lite"/>
    </source>
</evidence>
<dbReference type="PANTHER" id="PTHR45852:SF1">
    <property type="entry name" value="SERINE_THREONINE-PROTEIN KINASE RIO2"/>
    <property type="match status" value="1"/>
</dbReference>
<evidence type="ECO:0000256" key="4">
    <source>
        <dbReference type="ARBA" id="ARBA00022527"/>
    </source>
</evidence>
<dbReference type="InParanoid" id="K1VF24"/>
<dbReference type="GO" id="GO:0005634">
    <property type="term" value="C:nucleus"/>
    <property type="evidence" value="ECO:0007669"/>
    <property type="project" value="TreeGrafter"/>
</dbReference>
<dbReference type="Pfam" id="PF01163">
    <property type="entry name" value="RIO1"/>
    <property type="match status" value="1"/>
</dbReference>
<feature type="compositionally biased region" description="Basic residues" evidence="13">
    <location>
        <begin position="543"/>
        <end position="554"/>
    </location>
</feature>
<dbReference type="AlphaFoldDB" id="K1VF24"/>
<dbReference type="InterPro" id="IPR036388">
    <property type="entry name" value="WH-like_DNA-bd_sf"/>
</dbReference>
<keyword evidence="10" id="KW-0460">Magnesium</keyword>
<comment type="cofactor">
    <cofactor evidence="1">
        <name>Mg(2+)</name>
        <dbReference type="ChEBI" id="CHEBI:18420"/>
    </cofactor>
</comment>
<comment type="caution">
    <text evidence="15">The sequence shown here is derived from an EMBL/GenBank/DDBJ whole genome shotgun (WGS) entry which is preliminary data.</text>
</comment>
<evidence type="ECO:0000259" key="14">
    <source>
        <dbReference type="SMART" id="SM00090"/>
    </source>
</evidence>
<dbReference type="InterPro" id="IPR000687">
    <property type="entry name" value="RIO_kinase"/>
</dbReference>
<dbReference type="SUPFAM" id="SSF56112">
    <property type="entry name" value="Protein kinase-like (PK-like)"/>
    <property type="match status" value="1"/>
</dbReference>
<dbReference type="InterPro" id="IPR011009">
    <property type="entry name" value="Kinase-like_dom_sf"/>
</dbReference>
<dbReference type="STRING" id="1220162.K1VF24"/>
<feature type="region of interest" description="Disordered" evidence="13">
    <location>
        <begin position="585"/>
        <end position="623"/>
    </location>
</feature>
<feature type="compositionally biased region" description="Acidic residues" evidence="13">
    <location>
        <begin position="388"/>
        <end position="431"/>
    </location>
</feature>
<keyword evidence="8 15" id="KW-0418">Kinase</keyword>
<evidence type="ECO:0000256" key="7">
    <source>
        <dbReference type="ARBA" id="ARBA00022741"/>
    </source>
</evidence>
<feature type="compositionally biased region" description="Basic and acidic residues" evidence="13">
    <location>
        <begin position="591"/>
        <end position="600"/>
    </location>
</feature>
<dbReference type="CDD" id="cd05144">
    <property type="entry name" value="RIO2_C"/>
    <property type="match status" value="1"/>
</dbReference>
<accession>K1VF24</accession>
<organism evidence="15 16">
    <name type="scientific">Trichosporon asahii var. asahii (strain CBS 8904)</name>
    <name type="common">Yeast</name>
    <dbReference type="NCBI Taxonomy" id="1220162"/>
    <lineage>
        <taxon>Eukaryota</taxon>
        <taxon>Fungi</taxon>
        <taxon>Dikarya</taxon>
        <taxon>Basidiomycota</taxon>
        <taxon>Agaricomycotina</taxon>
        <taxon>Tremellomycetes</taxon>
        <taxon>Trichosporonales</taxon>
        <taxon>Trichosporonaceae</taxon>
        <taxon>Trichosporon</taxon>
    </lineage>
</organism>
<comment type="catalytic activity">
    <reaction evidence="12">
        <text>L-seryl-[protein] + ATP = O-phospho-L-seryl-[protein] + ADP + H(+)</text>
        <dbReference type="Rhea" id="RHEA:17989"/>
        <dbReference type="Rhea" id="RHEA-COMP:9863"/>
        <dbReference type="Rhea" id="RHEA-COMP:11604"/>
        <dbReference type="ChEBI" id="CHEBI:15378"/>
        <dbReference type="ChEBI" id="CHEBI:29999"/>
        <dbReference type="ChEBI" id="CHEBI:30616"/>
        <dbReference type="ChEBI" id="CHEBI:83421"/>
        <dbReference type="ChEBI" id="CHEBI:456216"/>
        <dbReference type="EC" id="2.7.11.1"/>
    </reaction>
</comment>
<dbReference type="GO" id="GO:0004674">
    <property type="term" value="F:protein serine/threonine kinase activity"/>
    <property type="evidence" value="ECO:0007669"/>
    <property type="project" value="UniProtKB-KW"/>
</dbReference>
<evidence type="ECO:0000256" key="11">
    <source>
        <dbReference type="ARBA" id="ARBA00047899"/>
    </source>
</evidence>
<dbReference type="eggNOG" id="KOG2268">
    <property type="taxonomic scope" value="Eukaryota"/>
</dbReference>
<feature type="region of interest" description="Disordered" evidence="13">
    <location>
        <begin position="885"/>
        <end position="1031"/>
    </location>
</feature>
<feature type="domain" description="RIO kinase" evidence="14">
    <location>
        <begin position="59"/>
        <end position="292"/>
    </location>
</feature>
<evidence type="ECO:0000313" key="15">
    <source>
        <dbReference type="EMBL" id="EKC99470.1"/>
    </source>
</evidence>
<feature type="compositionally biased region" description="Polar residues" evidence="13">
    <location>
        <begin position="894"/>
        <end position="910"/>
    </location>
</feature>
<name>K1VF24_TRIAC</name>
<dbReference type="Gene3D" id="1.10.510.10">
    <property type="entry name" value="Transferase(Phosphotransferase) domain 1"/>
    <property type="match status" value="1"/>
</dbReference>
<reference evidence="15 16" key="1">
    <citation type="journal article" date="2012" name="Eukaryot. Cell">
        <title>Genome sequence of the Trichosporon asahii environmental strain CBS 8904.</title>
        <authorList>
            <person name="Yang R.Y."/>
            <person name="Li H.T."/>
            <person name="Zhu H."/>
            <person name="Zhou G.P."/>
            <person name="Wang M."/>
            <person name="Wang L."/>
        </authorList>
    </citation>
    <scope>NUCLEOTIDE SEQUENCE [LARGE SCALE GENOMIC DNA]</scope>
    <source>
        <strain evidence="15 16">CBS 8904</strain>
    </source>
</reference>
<feature type="compositionally biased region" description="Low complexity" evidence="13">
    <location>
        <begin position="960"/>
        <end position="972"/>
    </location>
</feature>
<dbReference type="Gene3D" id="3.30.200.20">
    <property type="entry name" value="Phosphorylase Kinase, domain 1"/>
    <property type="match status" value="1"/>
</dbReference>
<feature type="compositionally biased region" description="Low complexity" evidence="13">
    <location>
        <begin position="985"/>
        <end position="996"/>
    </location>
</feature>
<dbReference type="InterPro" id="IPR018934">
    <property type="entry name" value="RIO_dom"/>
</dbReference>
<dbReference type="InterPro" id="IPR036390">
    <property type="entry name" value="WH_DNA-bd_sf"/>
</dbReference>
<comment type="catalytic activity">
    <reaction evidence="11">
        <text>L-threonyl-[protein] + ATP = O-phospho-L-threonyl-[protein] + ADP + H(+)</text>
        <dbReference type="Rhea" id="RHEA:46608"/>
        <dbReference type="Rhea" id="RHEA-COMP:11060"/>
        <dbReference type="Rhea" id="RHEA-COMP:11605"/>
        <dbReference type="ChEBI" id="CHEBI:15378"/>
        <dbReference type="ChEBI" id="CHEBI:30013"/>
        <dbReference type="ChEBI" id="CHEBI:30616"/>
        <dbReference type="ChEBI" id="CHEBI:61977"/>
        <dbReference type="ChEBI" id="CHEBI:456216"/>
        <dbReference type="EC" id="2.7.11.1"/>
    </reaction>
</comment>
<feature type="compositionally biased region" description="Acidic residues" evidence="13">
    <location>
        <begin position="333"/>
        <end position="342"/>
    </location>
</feature>
<dbReference type="PANTHER" id="PTHR45852">
    <property type="entry name" value="SER/THR-PROTEIN KINASE RIO2"/>
    <property type="match status" value="1"/>
</dbReference>
<proteinExistence type="inferred from homology"/>
<dbReference type="SUPFAM" id="SSF46785">
    <property type="entry name" value="Winged helix' DNA-binding domain"/>
    <property type="match status" value="1"/>
</dbReference>
<evidence type="ECO:0000256" key="6">
    <source>
        <dbReference type="ARBA" id="ARBA00022723"/>
    </source>
</evidence>
<protein>
    <recommendedName>
        <fullName evidence="3">non-specific serine/threonine protein kinase</fullName>
        <ecNumber evidence="3">2.7.11.1</ecNumber>
    </recommendedName>
</protein>
<dbReference type="GO" id="GO:0005524">
    <property type="term" value="F:ATP binding"/>
    <property type="evidence" value="ECO:0007669"/>
    <property type="project" value="UniProtKB-KW"/>
</dbReference>
<dbReference type="FunFam" id="3.30.200.20:FF:000052">
    <property type="entry name" value="Serine/threonine-protein kinase RIO2"/>
    <property type="match status" value="1"/>
</dbReference>
<dbReference type="GO" id="GO:0005829">
    <property type="term" value="C:cytosol"/>
    <property type="evidence" value="ECO:0007669"/>
    <property type="project" value="TreeGrafter"/>
</dbReference>
<evidence type="ECO:0000256" key="3">
    <source>
        <dbReference type="ARBA" id="ARBA00012513"/>
    </source>
</evidence>
<keyword evidence="5" id="KW-0808">Transferase</keyword>
<dbReference type="EC" id="2.7.11.1" evidence="3"/>
<evidence type="ECO:0000256" key="8">
    <source>
        <dbReference type="ARBA" id="ARBA00022777"/>
    </source>
</evidence>
<dbReference type="Gene3D" id="1.10.10.10">
    <property type="entry name" value="Winged helix-like DNA-binding domain superfamily/Winged helix DNA-binding domain"/>
    <property type="match status" value="1"/>
</dbReference>
<keyword evidence="16" id="KW-1185">Reference proteome</keyword>
<dbReference type="GO" id="GO:0030490">
    <property type="term" value="P:maturation of SSU-rRNA"/>
    <property type="evidence" value="ECO:0007669"/>
    <property type="project" value="TreeGrafter"/>
</dbReference>
<evidence type="ECO:0000256" key="9">
    <source>
        <dbReference type="ARBA" id="ARBA00022840"/>
    </source>
</evidence>
<sequence length="1133" mass="124224">MRLDATDLRYITPDEFRVLSANHEVVPTPLIAQLSGITGGQVNKLLGGLAKRNLVARVQGAKYDGYRLTYGGLDYLALRTFVKRKPPSVSAVGQKIGVGKESDIYIVQGETAEEATEKRVLKLQRLGRISFRSIKHKRDYLGKRASASWMYMSRLAAQKEFAFMKVLYDHGFPVPTPIDQARHCIVMSYVDSRPMRAVHSVPDVAGLYGQLMEMIMRFARAGLIHGDFNEFNILIKRKTYEPIVIDFPQMVSTRHENAEYFFTRDVNCIRKFFRKRFRFEGESWPVWADVLEEEKAADEAKKKLAQANAETPAEGEGQADATEGEGSKAVTEPEVEGSDEEEQPVRLRLDLEVEASGFGRAMQRELEDYMVDVGEMPNAEQIAAGSGSEDEDSEDDEEEEEYESDEEESEEEDEGEEQEGEPTETNPEDAEAAAAARLEKLRIHRALGNDGDPDDPEPEPEPLWSEEEEEESDSDADSDDSTGVAQSDYTQYVRAPRQRPARMNVSKLGRVDELKATVANDLERQRRSQARGSSTKAKVGNQKGHKWKTNAKHVAKGAAAAGTCTALAGQAGNVTRALGTSTLTAPGAVRTDARRSDRPSHGANWATAKGAQPSSDPRHPLSSSPHLPYPLLPPCSPYFLTVSLIARLHHDSLILKSTAIPLHTISHIAFNCTALHSHCYTTFLVNMSVQTTSTDHSGQSTHRDAHSSPTDSINIHWQSSTEQWKSTVSFDPWQPNPFDPVVDQRASNALSFGAPHPSLKGTSISFSAKATEVDRYSLSRGPRAAMLEQERSIRAALCGLPYPSHDANRAYPVKPAHGAQGDREHPMPIGHGSIWAPKKEDGVNIRSRSPFLTQAELSHLPPKPCDPPPSYVDKAQAQEWPALGETKSMPLSKWPTTSCDTSAPSKTATRYSDVATDAPPTENKSHDTIRVNKWGNLGKAGDTGKSKVVAPKPVRDASGSRRTSTVSKSSSTLEPPSASGDRKLSIASTASTSSSDKCSKARSGQRQPSDSSNPDACDPPSTSHEPRPAPDAFDAFHLVATGDAGALSRSKTDHILKSARIHADLNLAYATMLGNHLTLRKMAQERLDKNESCEDLEFLLQAGADQLDSLQANLELVNRIRDGEVQAALGQFE</sequence>
<dbReference type="GO" id="GO:0030688">
    <property type="term" value="C:preribosome, small subunit precursor"/>
    <property type="evidence" value="ECO:0007669"/>
    <property type="project" value="TreeGrafter"/>
</dbReference>
<feature type="compositionally biased region" description="Basic and acidic residues" evidence="13">
    <location>
        <begin position="509"/>
        <end position="526"/>
    </location>
</feature>
<dbReference type="InterPro" id="IPR018935">
    <property type="entry name" value="RIO_kinase_CS"/>
</dbReference>
<evidence type="ECO:0000256" key="2">
    <source>
        <dbReference type="ARBA" id="ARBA00009196"/>
    </source>
</evidence>
<feature type="compositionally biased region" description="Acidic residues" evidence="13">
    <location>
        <begin position="451"/>
        <end position="480"/>
    </location>
</feature>
<dbReference type="HOGENOM" id="CLU_278748_0_0_1"/>
<evidence type="ECO:0000256" key="12">
    <source>
        <dbReference type="ARBA" id="ARBA00048679"/>
    </source>
</evidence>
<dbReference type="Pfam" id="PF09202">
    <property type="entry name" value="Rio2_N"/>
    <property type="match status" value="1"/>
</dbReference>
<dbReference type="InterPro" id="IPR015285">
    <property type="entry name" value="RIO2_wHTH_N"/>
</dbReference>
<keyword evidence="6" id="KW-0479">Metal-binding</keyword>
<feature type="compositionally biased region" description="Polar residues" evidence="13">
    <location>
        <begin position="1004"/>
        <end position="1014"/>
    </location>
</feature>
<dbReference type="SMART" id="SM00090">
    <property type="entry name" value="RIO"/>
    <property type="match status" value="1"/>
</dbReference>
<dbReference type="GO" id="GO:0046872">
    <property type="term" value="F:metal ion binding"/>
    <property type="evidence" value="ECO:0007669"/>
    <property type="project" value="UniProtKB-KW"/>
</dbReference>
<comment type="similarity">
    <text evidence="2">Belongs to the protein kinase superfamily. RIO-type Ser/Thr kinase family.</text>
</comment>
<evidence type="ECO:0000256" key="5">
    <source>
        <dbReference type="ARBA" id="ARBA00022679"/>
    </source>
</evidence>
<feature type="region of interest" description="Disordered" evidence="13">
    <location>
        <begin position="375"/>
        <end position="554"/>
    </location>
</feature>
<dbReference type="Proteomes" id="UP000006757">
    <property type="component" value="Unassembled WGS sequence"/>
</dbReference>
<keyword evidence="9" id="KW-0067">ATP-binding</keyword>
<keyword evidence="4" id="KW-0723">Serine/threonine-protein kinase</keyword>
<evidence type="ECO:0000256" key="1">
    <source>
        <dbReference type="ARBA" id="ARBA00001946"/>
    </source>
</evidence>
<evidence type="ECO:0000256" key="10">
    <source>
        <dbReference type="ARBA" id="ARBA00022842"/>
    </source>
</evidence>
<dbReference type="OrthoDB" id="10258631at2759"/>
<dbReference type="PROSITE" id="PS01245">
    <property type="entry name" value="RIO1"/>
    <property type="match status" value="1"/>
</dbReference>
<keyword evidence="7" id="KW-0547">Nucleotide-binding</keyword>
<dbReference type="InterPro" id="IPR030484">
    <property type="entry name" value="Rio2"/>
</dbReference>
<dbReference type="EMBL" id="AMBO01000371">
    <property type="protein sequence ID" value="EKC99470.1"/>
    <property type="molecule type" value="Genomic_DNA"/>
</dbReference>
<evidence type="ECO:0000313" key="16">
    <source>
        <dbReference type="Proteomes" id="UP000006757"/>
    </source>
</evidence>
<gene>
    <name evidence="15" type="ORF">A1Q2_06202</name>
</gene>